<accession>A0ABW5R5V4</accession>
<sequence>MHWIFLIVLLLVLLQRALFVRMGMKFVTYERILNKDSCVEGEEIQMIEKVTNAKWLPVPWLRMEAAIPSQLVFSGGKEIELEVMAGTLTQTHSSLFSLFPNTRVTRRHRFTCHQRGVYILKSATMSFGDLLGMARRYQTYWTNLRLLVYPEPVPWEDIPYPVRQWMGETEVRRWMIPDPFLFAGVRSYQAGDSLHEVNWKASARAGALQVHQKGHSADYSVMVLLNVEDREDIWKHVIQTEMIEYGIKACSTIMHQLHQRQLPFGFASNGYELEDKLKAPVYIARSSGMEPFLRTQEALARLKIESAVPFHDLLAQVADKESVQTDCLILTAVLTEKVSMQIDRLRQQGRQVMVYDLSAFSAQGEKVS</sequence>
<dbReference type="PANTHER" id="PTHR34351">
    <property type="entry name" value="SLR1927 PROTEIN-RELATED"/>
    <property type="match status" value="1"/>
</dbReference>
<comment type="caution">
    <text evidence="2">The sequence shown here is derived from an EMBL/GenBank/DDBJ whole genome shotgun (WGS) entry which is preliminary data.</text>
</comment>
<name>A0ABW5R5V4_9BACL</name>
<keyword evidence="3" id="KW-1185">Reference proteome</keyword>
<evidence type="ECO:0000313" key="3">
    <source>
        <dbReference type="Proteomes" id="UP001597497"/>
    </source>
</evidence>
<dbReference type="EMBL" id="JBHUMM010000001">
    <property type="protein sequence ID" value="MFD2670131.1"/>
    <property type="molecule type" value="Genomic_DNA"/>
</dbReference>
<dbReference type="PANTHER" id="PTHR34351:SF2">
    <property type="entry name" value="DUF58 DOMAIN-CONTAINING PROTEIN"/>
    <property type="match status" value="1"/>
</dbReference>
<dbReference type="Proteomes" id="UP001597497">
    <property type="component" value="Unassembled WGS sequence"/>
</dbReference>
<reference evidence="3" key="1">
    <citation type="journal article" date="2019" name="Int. J. Syst. Evol. Microbiol.">
        <title>The Global Catalogue of Microorganisms (GCM) 10K type strain sequencing project: providing services to taxonomists for standard genome sequencing and annotation.</title>
        <authorList>
            <consortium name="The Broad Institute Genomics Platform"/>
            <consortium name="The Broad Institute Genome Sequencing Center for Infectious Disease"/>
            <person name="Wu L."/>
            <person name="Ma J."/>
        </authorList>
    </citation>
    <scope>NUCLEOTIDE SEQUENCE [LARGE SCALE GENOMIC DNA]</scope>
    <source>
        <strain evidence="3">KCTC 33676</strain>
    </source>
</reference>
<feature type="domain" description="DUF58" evidence="1">
    <location>
        <begin position="185"/>
        <end position="260"/>
    </location>
</feature>
<evidence type="ECO:0000259" key="1">
    <source>
        <dbReference type="Pfam" id="PF01882"/>
    </source>
</evidence>
<organism evidence="2 3">
    <name type="scientific">Marinicrinis sediminis</name>
    <dbReference type="NCBI Taxonomy" id="1652465"/>
    <lineage>
        <taxon>Bacteria</taxon>
        <taxon>Bacillati</taxon>
        <taxon>Bacillota</taxon>
        <taxon>Bacilli</taxon>
        <taxon>Bacillales</taxon>
        <taxon>Paenibacillaceae</taxon>
    </lineage>
</organism>
<dbReference type="RefSeq" id="WP_379927471.1">
    <property type="nucleotide sequence ID" value="NZ_JBHUMM010000001.1"/>
</dbReference>
<gene>
    <name evidence="2" type="ORF">ACFSUC_00745</name>
</gene>
<evidence type="ECO:0000313" key="2">
    <source>
        <dbReference type="EMBL" id="MFD2670131.1"/>
    </source>
</evidence>
<protein>
    <submittedName>
        <fullName evidence="2">DUF58 domain-containing protein</fullName>
    </submittedName>
</protein>
<dbReference type="Pfam" id="PF01882">
    <property type="entry name" value="DUF58"/>
    <property type="match status" value="1"/>
</dbReference>
<proteinExistence type="predicted"/>
<dbReference type="InterPro" id="IPR002881">
    <property type="entry name" value="DUF58"/>
</dbReference>